<name>A0A1N6GAH4_9BACT</name>
<proteinExistence type="predicted"/>
<evidence type="ECO:0000313" key="2">
    <source>
        <dbReference type="Proteomes" id="UP000185221"/>
    </source>
</evidence>
<keyword evidence="2" id="KW-1185">Reference proteome</keyword>
<evidence type="ECO:0000313" key="1">
    <source>
        <dbReference type="EMBL" id="SIO04432.1"/>
    </source>
</evidence>
<accession>A0A1N6GAH4</accession>
<sequence>MNFFYSFKKYLFLILAFAFGYLCLIENINAQGAQKIFNPIYEDYFDSLKQMDYSYTFPILGAKATKAGYDLPYAWGASAIYFTQRQEITINQTLVGLNGGEMIDVSNLIKFGPTIASTNAYTVRPDLWVLPFLNIYGMFGGGTTQTDITLIQPVGFQTSQHFNAKSFGFGGTLTGAWGPLWAAWDNNFNFVDVDVIVEPIPAYNSSLRIGHTIPSLKNPQRNMSVWAGVFYQTIQSDTKGSILIEQIFPGFGGGNFISILNEWADTLPPTQRLVAKQIIGRLEDFANGIDPSETSIDYKLDKEVSARFNMILGTQYQHNKNWMLRTEVGVFGKRSQFLLNLNYRFAGIHKKQ</sequence>
<dbReference type="Proteomes" id="UP000185221">
    <property type="component" value="Unassembled WGS sequence"/>
</dbReference>
<protein>
    <submittedName>
        <fullName evidence="1">Uncharacterized protein</fullName>
    </submittedName>
</protein>
<gene>
    <name evidence="1" type="ORF">SAMN05444394_3087</name>
</gene>
<organism evidence="1 2">
    <name type="scientific">Algoriphagus halophilus</name>
    <dbReference type="NCBI Taxonomy" id="226505"/>
    <lineage>
        <taxon>Bacteria</taxon>
        <taxon>Pseudomonadati</taxon>
        <taxon>Bacteroidota</taxon>
        <taxon>Cytophagia</taxon>
        <taxon>Cytophagales</taxon>
        <taxon>Cyclobacteriaceae</taxon>
        <taxon>Algoriphagus</taxon>
    </lineage>
</organism>
<dbReference type="STRING" id="226505.SAMN05444394_3087"/>
<dbReference type="RefSeq" id="WP_234982180.1">
    <property type="nucleotide sequence ID" value="NZ_FSRC01000002.1"/>
</dbReference>
<reference evidence="2" key="1">
    <citation type="submission" date="2016-11" db="EMBL/GenBank/DDBJ databases">
        <authorList>
            <person name="Varghese N."/>
            <person name="Submissions S."/>
        </authorList>
    </citation>
    <scope>NUCLEOTIDE SEQUENCE [LARGE SCALE GENOMIC DNA]</scope>
    <source>
        <strain evidence="2">DSM 15292</strain>
    </source>
</reference>
<dbReference type="EMBL" id="FSRC01000002">
    <property type="protein sequence ID" value="SIO04432.1"/>
    <property type="molecule type" value="Genomic_DNA"/>
</dbReference>
<dbReference type="AlphaFoldDB" id="A0A1N6GAH4"/>